<proteinExistence type="predicted"/>
<dbReference type="GO" id="GO:0019028">
    <property type="term" value="C:viral capsid"/>
    <property type="evidence" value="ECO:0007669"/>
    <property type="project" value="InterPro"/>
</dbReference>
<sequence length="131" mass="14734">MSCPFYKSFNGVNVPLIFNDYILWVGADEVLKILNLPCYTLKSIPNNEKTLVRDLLRCSDGKKIYITALGVVMLANQIKWCDNLLPDVVNGFANIFLTDVIEELRVENLLCNISTKENAILALLNEIPTTV</sequence>
<dbReference type="EMBL" id="KU666537">
    <property type="protein sequence ID" value="ANY57542.1"/>
    <property type="molecule type" value="Genomic_DNA"/>
</dbReference>
<accession>A0A1B2CSB4</accession>
<reference evidence="2" key="1">
    <citation type="journal article" date="2016" name="Arch. Virol.">
        <title>The comparative analysis of complete genome sequences from two South African betabaculoviruses: Phthorimaea operculella granulovirus and Plutella xylostella granulovirus.</title>
        <authorList>
            <person name="Jukes M.D."/>
            <person name="Motsoeneng B.M."/>
            <person name="Knox C.M."/>
            <person name="Hill M.P."/>
            <person name="Moore S.D."/>
        </authorList>
    </citation>
    <scope>NUCLEOTIDE SEQUENCE</scope>
    <source>
        <strain evidence="2">SA</strain>
    </source>
</reference>
<evidence type="ECO:0000313" key="2">
    <source>
        <dbReference type="EMBL" id="ANY57542.1"/>
    </source>
</evidence>
<dbReference type="InterPro" id="IPR007600">
    <property type="entry name" value="Baculo_PEP_N"/>
</dbReference>
<evidence type="ECO:0000259" key="1">
    <source>
        <dbReference type="Pfam" id="PF04512"/>
    </source>
</evidence>
<protein>
    <submittedName>
        <fullName evidence="2">PlxyGVORF23 protein</fullName>
    </submittedName>
</protein>
<feature type="domain" description="Baculovirus polyhedron envelope protein PEP N-terminal" evidence="1">
    <location>
        <begin position="11"/>
        <end position="111"/>
    </location>
</feature>
<dbReference type="GO" id="GO:0019031">
    <property type="term" value="C:viral envelope"/>
    <property type="evidence" value="ECO:0007669"/>
    <property type="project" value="InterPro"/>
</dbReference>
<organism evidence="2">
    <name type="scientific">Plutella xylostella granulovirus</name>
    <dbReference type="NCBI Taxonomy" id="98383"/>
    <lineage>
        <taxon>Viruses</taxon>
        <taxon>Viruses incertae sedis</taxon>
        <taxon>Naldaviricetes</taxon>
        <taxon>Lefavirales</taxon>
        <taxon>Baculoviridae</taxon>
        <taxon>Betabaculovirus</taxon>
        <taxon>Betabaculovirus pluxylostellae</taxon>
    </lineage>
</organism>
<dbReference type="Pfam" id="PF04512">
    <property type="entry name" value="Baculo_PEP_N"/>
    <property type="match status" value="1"/>
</dbReference>
<name>A0A1B2CSB4_9BBAC</name>
<gene>
    <name evidence="2" type="primary">PlxyGV023</name>
</gene>
<dbReference type="GO" id="GO:0005198">
    <property type="term" value="F:structural molecule activity"/>
    <property type="evidence" value="ECO:0007669"/>
    <property type="project" value="InterPro"/>
</dbReference>